<evidence type="ECO:0000313" key="4">
    <source>
        <dbReference type="EMBL" id="GAA5179128.1"/>
    </source>
</evidence>
<dbReference type="EMBL" id="BAABJQ010000002">
    <property type="protein sequence ID" value="GAA5179128.1"/>
    <property type="molecule type" value="Genomic_DNA"/>
</dbReference>
<feature type="compositionally biased region" description="Gly residues" evidence="1">
    <location>
        <begin position="365"/>
        <end position="374"/>
    </location>
</feature>
<keyword evidence="2" id="KW-0812">Transmembrane</keyword>
<feature type="region of interest" description="Disordered" evidence="1">
    <location>
        <begin position="122"/>
        <end position="141"/>
    </location>
</feature>
<protein>
    <recommendedName>
        <fullName evidence="6">LysM domain-containing protein</fullName>
    </recommendedName>
</protein>
<feature type="transmembrane region" description="Helical" evidence="2">
    <location>
        <begin position="151"/>
        <end position="171"/>
    </location>
</feature>
<dbReference type="Proteomes" id="UP001501570">
    <property type="component" value="Unassembled WGS sequence"/>
</dbReference>
<evidence type="ECO:0000256" key="2">
    <source>
        <dbReference type="SAM" id="Phobius"/>
    </source>
</evidence>
<gene>
    <name evidence="4" type="ORF">GCM10023322_08210</name>
</gene>
<evidence type="ECO:0000313" key="5">
    <source>
        <dbReference type="Proteomes" id="UP001501570"/>
    </source>
</evidence>
<keyword evidence="2" id="KW-0472">Membrane</keyword>
<evidence type="ECO:0008006" key="6">
    <source>
        <dbReference type="Google" id="ProtNLM"/>
    </source>
</evidence>
<reference evidence="5" key="1">
    <citation type="journal article" date="2019" name="Int. J. Syst. Evol. Microbiol.">
        <title>The Global Catalogue of Microorganisms (GCM) 10K type strain sequencing project: providing services to taxonomists for standard genome sequencing and annotation.</title>
        <authorList>
            <consortium name="The Broad Institute Genomics Platform"/>
            <consortium name="The Broad Institute Genome Sequencing Center for Infectious Disease"/>
            <person name="Wu L."/>
            <person name="Ma J."/>
        </authorList>
    </citation>
    <scope>NUCLEOTIDE SEQUENCE [LARGE SCALE GENOMIC DNA]</scope>
    <source>
        <strain evidence="5">JCM 18304</strain>
    </source>
</reference>
<keyword evidence="3" id="KW-0732">Signal</keyword>
<feature type="compositionally biased region" description="Basic and acidic residues" evidence="1">
    <location>
        <begin position="259"/>
        <end position="273"/>
    </location>
</feature>
<keyword evidence="2" id="KW-1133">Transmembrane helix</keyword>
<accession>A0ABP9RJR7</accession>
<proteinExistence type="predicted"/>
<name>A0ABP9RJR7_9ACTN</name>
<feature type="compositionally biased region" description="Low complexity" evidence="1">
    <location>
        <begin position="284"/>
        <end position="306"/>
    </location>
</feature>
<feature type="compositionally biased region" description="Low complexity" evidence="1">
    <location>
        <begin position="336"/>
        <end position="357"/>
    </location>
</feature>
<feature type="region of interest" description="Disordered" evidence="1">
    <location>
        <begin position="175"/>
        <end position="387"/>
    </location>
</feature>
<evidence type="ECO:0000256" key="3">
    <source>
        <dbReference type="SAM" id="SignalP"/>
    </source>
</evidence>
<feature type="chain" id="PRO_5046459987" description="LysM domain-containing protein" evidence="3">
    <location>
        <begin position="31"/>
        <end position="556"/>
    </location>
</feature>
<feature type="compositionally biased region" description="Low complexity" evidence="1">
    <location>
        <begin position="225"/>
        <end position="237"/>
    </location>
</feature>
<evidence type="ECO:0000256" key="1">
    <source>
        <dbReference type="SAM" id="MobiDB-lite"/>
    </source>
</evidence>
<feature type="signal peptide" evidence="3">
    <location>
        <begin position="1"/>
        <end position="30"/>
    </location>
</feature>
<comment type="caution">
    <text evidence="4">The sequence shown here is derived from an EMBL/GenBank/DDBJ whole genome shotgun (WGS) entry which is preliminary data.</text>
</comment>
<organism evidence="4 5">
    <name type="scientific">Rugosimonospora acidiphila</name>
    <dbReference type="NCBI Taxonomy" id="556531"/>
    <lineage>
        <taxon>Bacteria</taxon>
        <taxon>Bacillati</taxon>
        <taxon>Actinomycetota</taxon>
        <taxon>Actinomycetes</taxon>
        <taxon>Micromonosporales</taxon>
        <taxon>Micromonosporaceae</taxon>
        <taxon>Rugosimonospora</taxon>
    </lineage>
</organism>
<sequence length="556" mass="55178">MAEGRRARAGVVLLALVFAGLVLGAGAAVAAPSPTPSGTGRYYVVAKPSGGQRESLYEIAANTLGNGNRSGEIFDLNEGRTQPDGGKLTDPLVLSPGWILILPPDAKGTGVHTGLLPRVSAVASPPAAGPAPSEATSSTASTAGAGKKQQLVLFGGVCAALVLLIAAVVVVRGGRRAAAPKRAREEQKATAAPLAPASPPPPGGNGLVESLNRPRGPERPGEAGPGSPVARPSAPARPARPERSKPPARLAAPDWPSENGERGADRESSRPAERGTPSAEDSLPTTPTRPATAAGSGAAGHPGAPTRPAGNDSGSGEPDVAWSSEGAGGVGKVDVPEPGGSSSAGPAPAESPEAEPSPTGPPPAGRGGSVGTNVGGQPPSDEDTPTGHLVADLVVDGSQVAVSLVGVAGDRPDRAYGWRSGGQAPPAAALPVVLGDRDGRRLHLDLGCCPDVFTVTGALPDCEKYALRLIRQVLAGGHGVAVVGDGLFGDTLPAGCRRVASMADVGGLDSPGIVVCGRLTGPDADAARLSRASGGPTPVIIGEVARSRWALRVNPT</sequence>
<keyword evidence="5" id="KW-1185">Reference proteome</keyword>